<dbReference type="AlphaFoldDB" id="A0A1I5EWM2"/>
<dbReference type="PANTHER" id="PTHR40763">
    <property type="entry name" value="MEMBRANE PROTEIN-RELATED"/>
    <property type="match status" value="1"/>
</dbReference>
<evidence type="ECO:0000256" key="1">
    <source>
        <dbReference type="SAM" id="Phobius"/>
    </source>
</evidence>
<accession>A0A1I5EWM2</accession>
<dbReference type="STRING" id="260086.SAMN05216207_103344"/>
<sequence>MGEPQESDGGAALMRVSDTERQETAERLKLAHDQGRLSLTEYDQRLRDAYAATVRRDLDVLTADLPAVRRSELPTVQAEAAEVEKTEAKREYLKEWRSWAGTAVLLTGIWLVTAVASGGLPFFWPIFPIGIWGAVLLAQLFWGDDE</sequence>
<feature type="transmembrane region" description="Helical" evidence="1">
    <location>
        <begin position="122"/>
        <end position="142"/>
    </location>
</feature>
<dbReference type="RefSeq" id="WP_245773790.1">
    <property type="nucleotide sequence ID" value="NZ_FOUY01000033.1"/>
</dbReference>
<evidence type="ECO:0000313" key="3">
    <source>
        <dbReference type="EMBL" id="SFO15819.1"/>
    </source>
</evidence>
<dbReference type="Proteomes" id="UP000199614">
    <property type="component" value="Unassembled WGS sequence"/>
</dbReference>
<keyword evidence="1" id="KW-0472">Membrane</keyword>
<dbReference type="Pfam" id="PF08044">
    <property type="entry name" value="DUF1707"/>
    <property type="match status" value="1"/>
</dbReference>
<proteinExistence type="predicted"/>
<protein>
    <recommendedName>
        <fullName evidence="2">DUF1707 domain-containing protein</fullName>
    </recommendedName>
</protein>
<dbReference type="EMBL" id="FOUY01000033">
    <property type="protein sequence ID" value="SFO15819.1"/>
    <property type="molecule type" value="Genomic_DNA"/>
</dbReference>
<dbReference type="PANTHER" id="PTHR40763:SF4">
    <property type="entry name" value="DUF1707 DOMAIN-CONTAINING PROTEIN"/>
    <property type="match status" value="1"/>
</dbReference>
<dbReference type="InterPro" id="IPR012551">
    <property type="entry name" value="DUF1707_SHOCT-like"/>
</dbReference>
<reference evidence="3 4" key="1">
    <citation type="submission" date="2016-10" db="EMBL/GenBank/DDBJ databases">
        <authorList>
            <person name="de Groot N.N."/>
        </authorList>
    </citation>
    <scope>NUCLEOTIDE SEQUENCE [LARGE SCALE GENOMIC DNA]</scope>
    <source>
        <strain evidence="3 4">CGMCC 4.1877</strain>
    </source>
</reference>
<organism evidence="3 4">
    <name type="scientific">Pseudonocardia ammonioxydans</name>
    <dbReference type="NCBI Taxonomy" id="260086"/>
    <lineage>
        <taxon>Bacteria</taxon>
        <taxon>Bacillati</taxon>
        <taxon>Actinomycetota</taxon>
        <taxon>Actinomycetes</taxon>
        <taxon>Pseudonocardiales</taxon>
        <taxon>Pseudonocardiaceae</taxon>
        <taxon>Pseudonocardia</taxon>
    </lineage>
</organism>
<evidence type="ECO:0000313" key="4">
    <source>
        <dbReference type="Proteomes" id="UP000199614"/>
    </source>
</evidence>
<feature type="domain" description="DUF1707" evidence="2">
    <location>
        <begin position="14"/>
        <end position="66"/>
    </location>
</feature>
<feature type="transmembrane region" description="Helical" evidence="1">
    <location>
        <begin position="99"/>
        <end position="116"/>
    </location>
</feature>
<keyword evidence="4" id="KW-1185">Reference proteome</keyword>
<keyword evidence="1" id="KW-1133">Transmembrane helix</keyword>
<gene>
    <name evidence="3" type="ORF">SAMN05216207_103344</name>
</gene>
<keyword evidence="1" id="KW-0812">Transmembrane</keyword>
<evidence type="ECO:0000259" key="2">
    <source>
        <dbReference type="Pfam" id="PF08044"/>
    </source>
</evidence>
<name>A0A1I5EWM2_PSUAM</name>